<evidence type="ECO:0000256" key="9">
    <source>
        <dbReference type="SAM" id="MobiDB-lite"/>
    </source>
</evidence>
<keyword evidence="8 10" id="KW-0472">Membrane</keyword>
<dbReference type="AlphaFoldDB" id="A0A6J4JBQ1"/>
<protein>
    <recommendedName>
        <fullName evidence="11">Cation/H+ exchanger transmembrane domain-containing protein</fullName>
    </recommendedName>
</protein>
<dbReference type="PANTHER" id="PTHR43562:SF1">
    <property type="entry name" value="NA(+)_H(+) ANTIPORTER YJBQ-RELATED"/>
    <property type="match status" value="1"/>
</dbReference>
<evidence type="ECO:0000259" key="11">
    <source>
        <dbReference type="Pfam" id="PF00999"/>
    </source>
</evidence>
<evidence type="ECO:0000256" key="5">
    <source>
        <dbReference type="ARBA" id="ARBA00022692"/>
    </source>
</evidence>
<feature type="transmembrane region" description="Helical" evidence="10">
    <location>
        <begin position="89"/>
        <end position="112"/>
    </location>
</feature>
<feature type="transmembrane region" description="Helical" evidence="10">
    <location>
        <begin position="181"/>
        <end position="199"/>
    </location>
</feature>
<feature type="transmembrane region" description="Helical" evidence="10">
    <location>
        <begin position="362"/>
        <end position="386"/>
    </location>
</feature>
<dbReference type="InterPro" id="IPR006153">
    <property type="entry name" value="Cation/H_exchanger_TM"/>
</dbReference>
<feature type="transmembrane region" description="Helical" evidence="10">
    <location>
        <begin position="336"/>
        <end position="356"/>
    </location>
</feature>
<reference evidence="12" key="1">
    <citation type="submission" date="2020-02" db="EMBL/GenBank/DDBJ databases">
        <authorList>
            <person name="Meier V. D."/>
        </authorList>
    </citation>
    <scope>NUCLEOTIDE SEQUENCE</scope>
    <source>
        <strain evidence="12">AVDCRST_MAG52</strain>
    </source>
</reference>
<evidence type="ECO:0000256" key="6">
    <source>
        <dbReference type="ARBA" id="ARBA00022989"/>
    </source>
</evidence>
<feature type="transmembrane region" description="Helical" evidence="10">
    <location>
        <begin position="149"/>
        <end position="169"/>
    </location>
</feature>
<evidence type="ECO:0000256" key="7">
    <source>
        <dbReference type="ARBA" id="ARBA00023065"/>
    </source>
</evidence>
<feature type="transmembrane region" description="Helical" evidence="10">
    <location>
        <begin position="58"/>
        <end position="77"/>
    </location>
</feature>
<evidence type="ECO:0000256" key="8">
    <source>
        <dbReference type="ARBA" id="ARBA00023136"/>
    </source>
</evidence>
<feature type="transmembrane region" description="Helical" evidence="10">
    <location>
        <begin position="33"/>
        <end position="52"/>
    </location>
</feature>
<organism evidence="12">
    <name type="scientific">uncultured Blastococcus sp</name>
    <dbReference type="NCBI Taxonomy" id="217144"/>
    <lineage>
        <taxon>Bacteria</taxon>
        <taxon>Bacillati</taxon>
        <taxon>Actinomycetota</taxon>
        <taxon>Actinomycetes</taxon>
        <taxon>Geodermatophilales</taxon>
        <taxon>Geodermatophilaceae</taxon>
        <taxon>Blastococcus</taxon>
        <taxon>environmental samples</taxon>
    </lineage>
</organism>
<comment type="subcellular location">
    <subcellularLocation>
        <location evidence="1">Membrane</location>
        <topology evidence="1">Multi-pass membrane protein</topology>
    </subcellularLocation>
</comment>
<feature type="domain" description="Cation/H+ exchanger transmembrane" evidence="11">
    <location>
        <begin position="21"/>
        <end position="379"/>
    </location>
</feature>
<feature type="transmembrane region" description="Helical" evidence="10">
    <location>
        <begin position="219"/>
        <end position="236"/>
    </location>
</feature>
<evidence type="ECO:0000256" key="1">
    <source>
        <dbReference type="ARBA" id="ARBA00004141"/>
    </source>
</evidence>
<proteinExistence type="inferred from homology"/>
<feature type="transmembrane region" description="Helical" evidence="10">
    <location>
        <begin position="6"/>
        <end position="26"/>
    </location>
</feature>
<feature type="transmembrane region" description="Helical" evidence="10">
    <location>
        <begin position="118"/>
        <end position="137"/>
    </location>
</feature>
<comment type="similarity">
    <text evidence="2">Belongs to the monovalent cation:proton antiporter 2 (CPA2) transporter (TC 2.A.37) family.</text>
</comment>
<accession>A0A6J4JBQ1</accession>
<keyword evidence="5 10" id="KW-0812">Transmembrane</keyword>
<evidence type="ECO:0000313" key="12">
    <source>
        <dbReference type="EMBL" id="CAA9274634.1"/>
    </source>
</evidence>
<evidence type="ECO:0000256" key="4">
    <source>
        <dbReference type="ARBA" id="ARBA00022449"/>
    </source>
</evidence>
<feature type="transmembrane region" description="Helical" evidence="10">
    <location>
        <begin position="302"/>
        <end position="324"/>
    </location>
</feature>
<dbReference type="PANTHER" id="PTHR43562">
    <property type="entry name" value="NAPA-TYPE SODIUM/HYDROGEN ANTIPORTER"/>
    <property type="match status" value="1"/>
</dbReference>
<feature type="compositionally biased region" description="Basic and acidic residues" evidence="9">
    <location>
        <begin position="409"/>
        <end position="422"/>
    </location>
</feature>
<dbReference type="EMBL" id="CADCTN010000233">
    <property type="protein sequence ID" value="CAA9274634.1"/>
    <property type="molecule type" value="Genomic_DNA"/>
</dbReference>
<keyword evidence="6 10" id="KW-1133">Transmembrane helix</keyword>
<evidence type="ECO:0000256" key="3">
    <source>
        <dbReference type="ARBA" id="ARBA00022448"/>
    </source>
</evidence>
<name>A0A6J4JBQ1_9ACTN</name>
<dbReference type="GO" id="GO:0015297">
    <property type="term" value="F:antiporter activity"/>
    <property type="evidence" value="ECO:0007669"/>
    <property type="project" value="UniProtKB-KW"/>
</dbReference>
<dbReference type="GO" id="GO:1902600">
    <property type="term" value="P:proton transmembrane transport"/>
    <property type="evidence" value="ECO:0007669"/>
    <property type="project" value="InterPro"/>
</dbReference>
<keyword evidence="3" id="KW-0813">Transport</keyword>
<keyword evidence="7" id="KW-0406">Ion transport</keyword>
<dbReference type="Pfam" id="PF00999">
    <property type="entry name" value="Na_H_Exchanger"/>
    <property type="match status" value="1"/>
</dbReference>
<dbReference type="InterPro" id="IPR038770">
    <property type="entry name" value="Na+/solute_symporter_sf"/>
</dbReference>
<evidence type="ECO:0000256" key="10">
    <source>
        <dbReference type="SAM" id="Phobius"/>
    </source>
</evidence>
<feature type="region of interest" description="Disordered" evidence="9">
    <location>
        <begin position="392"/>
        <end position="422"/>
    </location>
</feature>
<dbReference type="GO" id="GO:0016020">
    <property type="term" value="C:membrane"/>
    <property type="evidence" value="ECO:0007669"/>
    <property type="project" value="UniProtKB-SubCell"/>
</dbReference>
<keyword evidence="4" id="KW-0050">Antiport</keyword>
<dbReference type="Gene3D" id="1.20.1530.20">
    <property type="match status" value="1"/>
</dbReference>
<evidence type="ECO:0000256" key="2">
    <source>
        <dbReference type="ARBA" id="ARBA00005551"/>
    </source>
</evidence>
<gene>
    <name evidence="12" type="ORF">AVDCRST_MAG52-3411</name>
</gene>
<sequence length="422" mass="43619">MDELSYQNLLLVCLVGALIPIALGLLPRLRLPSVVLEIAAGVIIGPAVLGWVQADTPVAVLSWLGLTFLLFLAGLEIDPAQLRGPLVRIAVLGYVLTLALATPIALVLAAAGWVDDPALLVIILSATALGLVVPVIRDSGESSGALGQTVIAAATVADVMAIVLLSLLFGAQGGAGSRSGLLITFTVVVVALGLAAGLASRWRRLRTVLVSLQDSTAQIRVRLSVVLLVGLTALAAEFGLETILGAFVAGVVISLLDRTPREHPRFRPKLDALGFGLLIPVFYVTTGLQLDVRGLLADESALLRVPIFLLALLAVRGLPALLFARTLGLRRSVAAGLLQATSLPFIVASTQVGVALDLMSPTTAAALVTTGILSVAVFPAAALALVRTSARPGEGAEPATGSEPGQELQEPRSERSPHPFQG</sequence>